<proteinExistence type="predicted"/>
<gene>
    <name evidence="1" type="ORF">DW858_07735</name>
</gene>
<evidence type="ECO:0000313" key="2">
    <source>
        <dbReference type="Proteomes" id="UP000285844"/>
    </source>
</evidence>
<dbReference type="EMBL" id="QSHM01000007">
    <property type="protein sequence ID" value="RHC13213.1"/>
    <property type="molecule type" value="Genomic_DNA"/>
</dbReference>
<dbReference type="RefSeq" id="WP_118008853.1">
    <property type="nucleotide sequence ID" value="NZ_QSHM01000007.1"/>
</dbReference>
<protein>
    <submittedName>
        <fullName evidence="1">Uncharacterized protein</fullName>
    </submittedName>
</protein>
<comment type="caution">
    <text evidence="1">The sequence shown here is derived from an EMBL/GenBank/DDBJ whole genome shotgun (WGS) entry which is preliminary data.</text>
</comment>
<name>A0A413YVZ7_9FIRM</name>
<sequence length="279" mass="33221">MAILSYIQSLITIMKNGIDVGYFIYSHHSFKNKKITHYFENYHKHVTIYNDGTGVIINEFDMVFNRQEKTFLKRGLDISDGKKDASFPTLIEMRKTKIQDRFSKYGFWYCSDDNIISSVKEKYWTDEDDEDDKENISLKNNDKVFRWVFRFNYSRICPNRKYKVIYVMSIPGMYPIKDGKLDINAINDEQLLNDLESGNSTSIRINNPIRNFYYTISFESDILLEREPKCILKHIDQQESVTHPKLKHEYNTIYHKYTCNITKPKIGSIIKINWQFKED</sequence>
<dbReference type="AlphaFoldDB" id="A0A413YVZ7"/>
<reference evidence="1 2" key="1">
    <citation type="submission" date="2018-08" db="EMBL/GenBank/DDBJ databases">
        <title>A genome reference for cultivated species of the human gut microbiota.</title>
        <authorList>
            <person name="Zou Y."/>
            <person name="Xue W."/>
            <person name="Luo G."/>
        </authorList>
    </citation>
    <scope>NUCLEOTIDE SEQUENCE [LARGE SCALE GENOMIC DNA]</scope>
    <source>
        <strain evidence="1 2">AM37-3BH</strain>
    </source>
</reference>
<evidence type="ECO:0000313" key="1">
    <source>
        <dbReference type="EMBL" id="RHC13213.1"/>
    </source>
</evidence>
<dbReference type="Proteomes" id="UP000285844">
    <property type="component" value="Unassembled WGS sequence"/>
</dbReference>
<organism evidence="1 2">
    <name type="scientific">Lachnospira eligens</name>
    <dbReference type="NCBI Taxonomy" id="39485"/>
    <lineage>
        <taxon>Bacteria</taxon>
        <taxon>Bacillati</taxon>
        <taxon>Bacillota</taxon>
        <taxon>Clostridia</taxon>
        <taxon>Lachnospirales</taxon>
        <taxon>Lachnospiraceae</taxon>
        <taxon>Lachnospira</taxon>
    </lineage>
</organism>
<accession>A0A413YVZ7</accession>